<gene>
    <name evidence="1" type="ORF">FH965_19470</name>
</gene>
<dbReference type="RefSeq" id="WP_144319815.1">
    <property type="nucleotide sequence ID" value="NZ_CP040916.1"/>
</dbReference>
<name>A0A516R9Y2_STRST</name>
<dbReference type="Proteomes" id="UP000316806">
    <property type="component" value="Chromosome"/>
</dbReference>
<organism evidence="1 2">
    <name type="scientific">Streptomyces spectabilis</name>
    <dbReference type="NCBI Taxonomy" id="68270"/>
    <lineage>
        <taxon>Bacteria</taxon>
        <taxon>Bacillati</taxon>
        <taxon>Actinomycetota</taxon>
        <taxon>Actinomycetes</taxon>
        <taxon>Kitasatosporales</taxon>
        <taxon>Streptomycetaceae</taxon>
        <taxon>Streptomyces</taxon>
    </lineage>
</organism>
<sequence length="103" mass="11209">MSNAFDLDVWVKEARKEPFRFTLSGLVFTMPAAGELDKSVLSSVNVDNPSARDIEILLKSGLGDQWSKFDAIPAPLAALGELFRQWQKHEGTPLGESSASADS</sequence>
<protein>
    <submittedName>
        <fullName evidence="1">Uncharacterized protein</fullName>
    </submittedName>
</protein>
<accession>A0A516R9Y2</accession>
<dbReference type="AlphaFoldDB" id="A0A516R9Y2"/>
<evidence type="ECO:0000313" key="1">
    <source>
        <dbReference type="EMBL" id="QDQ12467.1"/>
    </source>
</evidence>
<proteinExistence type="predicted"/>
<evidence type="ECO:0000313" key="2">
    <source>
        <dbReference type="Proteomes" id="UP000316806"/>
    </source>
</evidence>
<reference evidence="1 2" key="1">
    <citation type="journal article" date="2019" name="J. Ind. Microbiol. Biotechnol.">
        <title>The complete genomic sequence of Streptomyces spectabilis NRRL-2792 and identification of secondary metabolite biosynthetic gene clusters.</title>
        <authorList>
            <person name="Sinha A."/>
            <person name="Phillips-Salemka S."/>
            <person name="Niraula T.A."/>
            <person name="Short K.A."/>
            <person name="Niraula N.P."/>
        </authorList>
    </citation>
    <scope>NUCLEOTIDE SEQUENCE [LARGE SCALE GENOMIC DNA]</scope>
    <source>
        <strain evidence="1 2">NRRL 2792</strain>
    </source>
</reference>
<dbReference type="EMBL" id="CP040916">
    <property type="protein sequence ID" value="QDQ12467.1"/>
    <property type="molecule type" value="Genomic_DNA"/>
</dbReference>